<dbReference type="EMBL" id="JAMXQV010000019">
    <property type="protein sequence ID" value="MCR6487351.1"/>
    <property type="molecule type" value="Genomic_DNA"/>
</dbReference>
<keyword evidence="1" id="KW-0812">Transmembrane</keyword>
<proteinExistence type="predicted"/>
<accession>A0A9X2NEM0</accession>
<name>A0A9X2NEM0_9PSEU</name>
<evidence type="ECO:0000313" key="2">
    <source>
        <dbReference type="EMBL" id="MCR6487351.1"/>
    </source>
</evidence>
<protein>
    <submittedName>
        <fullName evidence="2">Uncharacterized protein</fullName>
    </submittedName>
</protein>
<gene>
    <name evidence="2" type="ORF">M8542_31430</name>
</gene>
<evidence type="ECO:0000313" key="3">
    <source>
        <dbReference type="Proteomes" id="UP001144096"/>
    </source>
</evidence>
<dbReference type="Proteomes" id="UP001144096">
    <property type="component" value="Unassembled WGS sequence"/>
</dbReference>
<comment type="caution">
    <text evidence="2">The sequence shown here is derived from an EMBL/GenBank/DDBJ whole genome shotgun (WGS) entry which is preliminary data.</text>
</comment>
<feature type="transmembrane region" description="Helical" evidence="1">
    <location>
        <begin position="63"/>
        <end position="85"/>
    </location>
</feature>
<organism evidence="2 3">
    <name type="scientific">Amycolatopsis iheyensis</name>
    <dbReference type="NCBI Taxonomy" id="2945988"/>
    <lineage>
        <taxon>Bacteria</taxon>
        <taxon>Bacillati</taxon>
        <taxon>Actinomycetota</taxon>
        <taxon>Actinomycetes</taxon>
        <taxon>Pseudonocardiales</taxon>
        <taxon>Pseudonocardiaceae</taxon>
        <taxon>Amycolatopsis</taxon>
    </lineage>
</organism>
<keyword evidence="1" id="KW-1133">Transmembrane helix</keyword>
<reference evidence="2" key="1">
    <citation type="submission" date="2022-06" db="EMBL/GenBank/DDBJ databases">
        <title>Amycolatopsis iheyaensis sp. nov., a new species of the genus Amycolatopsis isolated from soil in Iheya island, Japan.</title>
        <authorList>
            <person name="Ngamcharungchit C."/>
            <person name="Kanto H."/>
            <person name="Take A."/>
            <person name="Intra B."/>
            <person name="Matsumoto A."/>
            <person name="Panbangred W."/>
            <person name="Inahashi Y."/>
        </authorList>
    </citation>
    <scope>NUCLEOTIDE SEQUENCE</scope>
    <source>
        <strain evidence="2">OK19-0408</strain>
    </source>
</reference>
<dbReference type="AlphaFoldDB" id="A0A9X2NEM0"/>
<keyword evidence="1" id="KW-0472">Membrane</keyword>
<feature type="transmembrane region" description="Helical" evidence="1">
    <location>
        <begin position="35"/>
        <end position="51"/>
    </location>
</feature>
<evidence type="ECO:0000256" key="1">
    <source>
        <dbReference type="SAM" id="Phobius"/>
    </source>
</evidence>
<keyword evidence="3" id="KW-1185">Reference proteome</keyword>
<dbReference type="RefSeq" id="WP_257923920.1">
    <property type="nucleotide sequence ID" value="NZ_JAMXQV010000019.1"/>
</dbReference>
<sequence>MELFWVGLGLFAAGAILNAAGWQWHRRAKRGIDAGLLKWLVGVLSEWFGMLTGPDHTGGQRLAAFGSILSAVGLVLAIVGIGVWATA</sequence>